<dbReference type="HOGENOM" id="CLU_155375_0_0_1"/>
<keyword evidence="2" id="KW-1185">Reference proteome</keyword>
<dbReference type="InParanoid" id="A0A067P623"/>
<reference evidence="2" key="1">
    <citation type="journal article" date="2014" name="Proc. Natl. Acad. Sci. U.S.A.">
        <title>Extensive sampling of basidiomycete genomes demonstrates inadequacy of the white-rot/brown-rot paradigm for wood decay fungi.</title>
        <authorList>
            <person name="Riley R."/>
            <person name="Salamov A.A."/>
            <person name="Brown D.W."/>
            <person name="Nagy L.G."/>
            <person name="Floudas D."/>
            <person name="Held B.W."/>
            <person name="Levasseur A."/>
            <person name="Lombard V."/>
            <person name="Morin E."/>
            <person name="Otillar R."/>
            <person name="Lindquist E.A."/>
            <person name="Sun H."/>
            <person name="LaButti K.M."/>
            <person name="Schmutz J."/>
            <person name="Jabbour D."/>
            <person name="Luo H."/>
            <person name="Baker S.E."/>
            <person name="Pisabarro A.G."/>
            <person name="Walton J.D."/>
            <person name="Blanchette R.A."/>
            <person name="Henrissat B."/>
            <person name="Martin F."/>
            <person name="Cullen D."/>
            <person name="Hibbett D.S."/>
            <person name="Grigoriev I.V."/>
        </authorList>
    </citation>
    <scope>NUCLEOTIDE SEQUENCE [LARGE SCALE GENOMIC DNA]</scope>
    <source>
        <strain evidence="2">MUCL 33604</strain>
    </source>
</reference>
<evidence type="ECO:0000313" key="2">
    <source>
        <dbReference type="Proteomes" id="UP000027265"/>
    </source>
</evidence>
<evidence type="ECO:0000313" key="1">
    <source>
        <dbReference type="EMBL" id="KDQ50358.1"/>
    </source>
</evidence>
<proteinExistence type="predicted"/>
<dbReference type="EMBL" id="KL197761">
    <property type="protein sequence ID" value="KDQ50358.1"/>
    <property type="molecule type" value="Genomic_DNA"/>
</dbReference>
<sequence length="136" mass="15438">MSNPKTRICSSLNVQSGWLQVPFFSIFHHPSPWILAAMPSTYSVIFDRVLKEIDDDNLVTLSHLTLSSGFFDLAPSPMCCYALTFEDPVFSTPLLCSSRRFLLVYECDWGICFTNVHSSGVTIQHHTDAVEMESWR</sequence>
<accession>A0A067P623</accession>
<dbReference type="Proteomes" id="UP000027265">
    <property type="component" value="Unassembled WGS sequence"/>
</dbReference>
<dbReference type="AlphaFoldDB" id="A0A067P623"/>
<name>A0A067P623_9AGAM</name>
<gene>
    <name evidence="1" type="ORF">JAAARDRAFT_63234</name>
</gene>
<organism evidence="1 2">
    <name type="scientific">Jaapia argillacea MUCL 33604</name>
    <dbReference type="NCBI Taxonomy" id="933084"/>
    <lineage>
        <taxon>Eukaryota</taxon>
        <taxon>Fungi</taxon>
        <taxon>Dikarya</taxon>
        <taxon>Basidiomycota</taxon>
        <taxon>Agaricomycotina</taxon>
        <taxon>Agaricomycetes</taxon>
        <taxon>Agaricomycetidae</taxon>
        <taxon>Jaapiales</taxon>
        <taxon>Jaapiaceae</taxon>
        <taxon>Jaapia</taxon>
    </lineage>
</organism>
<protein>
    <submittedName>
        <fullName evidence="1">Uncharacterized protein</fullName>
    </submittedName>
</protein>